<dbReference type="Gene3D" id="3.90.1100.10">
    <property type="match status" value="2"/>
</dbReference>
<dbReference type="GO" id="GO:0032549">
    <property type="term" value="F:ribonucleoside binding"/>
    <property type="evidence" value="ECO:0007669"/>
    <property type="project" value="InterPro"/>
</dbReference>
<dbReference type="PROSITE" id="PS01166">
    <property type="entry name" value="RNA_POL_BETA"/>
    <property type="match status" value="1"/>
</dbReference>
<dbReference type="CDD" id="cd00653">
    <property type="entry name" value="RNA_pol_B_RPB2"/>
    <property type="match status" value="1"/>
</dbReference>
<dbReference type="Gene3D" id="2.40.50.150">
    <property type="match status" value="1"/>
</dbReference>
<evidence type="ECO:0000256" key="2">
    <source>
        <dbReference type="ARBA" id="ARBA00022679"/>
    </source>
</evidence>
<evidence type="ECO:0000256" key="5">
    <source>
        <dbReference type="ARBA" id="ARBA00048552"/>
    </source>
</evidence>
<feature type="coiled-coil region" evidence="9">
    <location>
        <begin position="1004"/>
        <end position="1035"/>
    </location>
</feature>
<proteinExistence type="inferred from homology"/>
<dbReference type="Pfam" id="PF04561">
    <property type="entry name" value="RNA_pol_Rpb2_2"/>
    <property type="match status" value="2"/>
</dbReference>
<keyword evidence="2 6" id="KW-0808">Transferase</keyword>
<dbReference type="InterPro" id="IPR007642">
    <property type="entry name" value="RNA_pol_Rpb2_2"/>
</dbReference>
<dbReference type="FunFam" id="3.90.1110.10:FF:000004">
    <property type="entry name" value="DNA-directed RNA polymerase subunit beta"/>
    <property type="match status" value="1"/>
</dbReference>
<feature type="domain" description="RNA polymerase Rpb2" evidence="14">
    <location>
        <begin position="513"/>
        <end position="580"/>
    </location>
</feature>
<dbReference type="SUPFAM" id="SSF64484">
    <property type="entry name" value="beta and beta-prime subunits of DNA dependent RNA-polymerase"/>
    <property type="match status" value="1"/>
</dbReference>
<evidence type="ECO:0000259" key="10">
    <source>
        <dbReference type="Pfam" id="PF00562"/>
    </source>
</evidence>
<evidence type="ECO:0000259" key="14">
    <source>
        <dbReference type="Pfam" id="PF04565"/>
    </source>
</evidence>
<dbReference type="GO" id="GO:0006351">
    <property type="term" value="P:DNA-templated transcription"/>
    <property type="evidence" value="ECO:0007669"/>
    <property type="project" value="UniProtKB-UniRule"/>
</dbReference>
<dbReference type="Gene3D" id="6.10.140.1670">
    <property type="match status" value="1"/>
</dbReference>
<dbReference type="FunFam" id="3.90.1800.10:FF:000001">
    <property type="entry name" value="DNA-directed RNA polymerase subunit beta"/>
    <property type="match status" value="1"/>
</dbReference>
<keyword evidence="9" id="KW-0175">Coiled coil</keyword>
<dbReference type="FunFam" id="3.90.1100.10:FF:000002">
    <property type="entry name" value="DNA-directed RNA polymerase subunit beta"/>
    <property type="match status" value="1"/>
</dbReference>
<dbReference type="Gene3D" id="3.90.1800.10">
    <property type="entry name" value="RNA polymerase alpha subunit dimerisation domain"/>
    <property type="match status" value="1"/>
</dbReference>
<evidence type="ECO:0000259" key="13">
    <source>
        <dbReference type="Pfam" id="PF04563"/>
    </source>
</evidence>
<comment type="similarity">
    <text evidence="6 7">Belongs to the RNA polymerase beta chain family.</text>
</comment>
<dbReference type="InterPro" id="IPR007641">
    <property type="entry name" value="RNA_pol_Rpb2_7"/>
</dbReference>
<evidence type="ECO:0000259" key="12">
    <source>
        <dbReference type="Pfam" id="PF04561"/>
    </source>
</evidence>
<protein>
    <recommendedName>
        <fullName evidence="6 8">DNA-directed RNA polymerase subunit beta</fullName>
        <shortName evidence="6">RNAP subunit beta</shortName>
        <ecNumber evidence="6 8">2.7.7.6</ecNumber>
    </recommendedName>
    <alternativeName>
        <fullName evidence="6">RNA polymerase subunit beta</fullName>
    </alternativeName>
    <alternativeName>
        <fullName evidence="6">Transcriptase subunit beta</fullName>
    </alternativeName>
</protein>
<dbReference type="GO" id="GO:0003899">
    <property type="term" value="F:DNA-directed RNA polymerase activity"/>
    <property type="evidence" value="ECO:0007669"/>
    <property type="project" value="UniProtKB-UniRule"/>
</dbReference>
<evidence type="ECO:0000256" key="1">
    <source>
        <dbReference type="ARBA" id="ARBA00022478"/>
    </source>
</evidence>
<dbReference type="OrthoDB" id="9803954at2"/>
<dbReference type="InterPro" id="IPR015712">
    <property type="entry name" value="DNA-dir_RNA_pol_su2"/>
</dbReference>
<gene>
    <name evidence="6" type="primary">rpoB</name>
    <name evidence="16" type="ORF">SAMN02745129_0595</name>
</gene>
<dbReference type="EC" id="2.7.7.6" evidence="6 8"/>
<dbReference type="Gene3D" id="3.90.1110.10">
    <property type="entry name" value="RNA polymerase Rpb2, domain 2"/>
    <property type="match status" value="1"/>
</dbReference>
<feature type="domain" description="RNA polymerase Rpb2" evidence="12">
    <location>
        <begin position="151"/>
        <end position="221"/>
    </location>
</feature>
<dbReference type="RefSeq" id="WP_067666113.1">
    <property type="nucleotide sequence ID" value="NZ_FQXG01000017.1"/>
</dbReference>
<sequence length="1341" mass="149796">MVYSDFEKKRIRKDFGKRPKVLDVPYLLSIQLDSFQNFLLQDPEGERGLEAAFRSVFPIKSFSGYAELQYVSYKLGEPVFDVKECQIRGVTYSAPLRVKLRMVLMDKENGGAVKDIKEQEVYMGDIPLMTENGTFVINGTERVIVSQLHRSPGVFFDHDRGKTHSSGKVLYNARVIPYRGSWLDFEFDPKDNLFVRIDRRRKLPSSIILRALGYSTQEILDIFFEKVNFSLKKDKLVMDLVPDRLRGETALFDIKDDNGDVLVETGRRVTARHIRQLEKGGVTQLEVPVEYLVGKVAAQDYIDEATGEIVVAANQEMSLEDVAKLSQAGIKAFDTLYTNELDSGPYMSTTLRVDSTTDRMEALVEIYRMMRPGEPPTREAAEALFQNLFFSEERYDLSTVGRMKFNRRLGRQESTGAGILEKEDIVDVMRKIIDIRNGGDEVDDIDHLGNRRIRSVGEMAENQFRVGLVRVERAVRERLSLGDLDSLMPQDLINAKPISAAVKEFFGSSQLSQFMDQNNPLSEVTHKRRISALGPGGLTRERAGFEVRDVHPTHYGRLCPIETPEGPNIGLINSLATFARTNEYGFLETPYRRVDNGQVTEEVEYLSAIEEGHYVVAQANAPVDDSGKLLDELIPARHKGESTFVTADQVQYMDVSPQQIISVAASLIPFLEHDDANRALMGANMQRQAVPTLKADKPLVGTGIERAVAVDSGVTVVAKRGGTIDYVDASRIVVKVSEDELLAGEAGIDIYNLTKYTRSNQNTCINQRPVCNVGEPVTRGDVLADGPSTDLGDLALGQNLRVAFMTWNGYNFEDSILLSERVVQEDRLTTIHIQELSCIARDTKLGPEEITADIPNVGESALSKLDESGIVYVGAEMKPGDILVGKVTPKGETQLTPEEKLLRAIFGEKASDVKDSSLRVPNSVYGTVIDVQVFTRDGVEKDKRAIDIENMQLRDAKKDLTEEFSILENGVFDRVRNLLLGAGVSEAQLDKLGRDKWLEQVLDDEGKQTELEQLADQYEELKADFDKKFENKRRKITQGDDLSPGVLKIVKVYLAVKRRIQPGDKMAGRHGNKGVISTIVPVEDMPHDENGQPVDIVLNPLGVPSRMNIGQILEVHMGMAAKGIGDKINAMLEEQRKVEELREYMQKAYDLGDTQQKVDLSTFSDAEVKRLAHNLRGGLPMATPAFDGAKESELKEMLRLGDLPDSGQFTLYDGRTGNAFERPVTVGYMYMLKLNHLVDDKMHARSTGSYSLVTQQPLGGKAQFGGQRFGEMEVWALQAYGAAYTLQEMLTVKSDDVNGRTQMYKNIVDGNYAMQPGLPESFNVVLKEIRSLGINIELDQE</sequence>
<accession>A0A1M5ZXE9</accession>
<dbReference type="FunFam" id="3.90.1110.10:FF:000001">
    <property type="entry name" value="DNA-directed RNA polymerase subunit beta"/>
    <property type="match status" value="1"/>
</dbReference>
<dbReference type="GO" id="GO:0000428">
    <property type="term" value="C:DNA-directed RNA polymerase complex"/>
    <property type="evidence" value="ECO:0007669"/>
    <property type="project" value="UniProtKB-KW"/>
</dbReference>
<dbReference type="InterPro" id="IPR007645">
    <property type="entry name" value="RNA_pol_Rpb2_3"/>
</dbReference>
<keyword evidence="1 6" id="KW-0240">DNA-directed RNA polymerase</keyword>
<feature type="domain" description="DNA-directed RNA polymerase subunit 2 hybrid-binding" evidence="10">
    <location>
        <begin position="717"/>
        <end position="1263"/>
    </location>
</feature>
<dbReference type="EMBL" id="FQXG01000017">
    <property type="protein sequence ID" value="SHI28709.1"/>
    <property type="molecule type" value="Genomic_DNA"/>
</dbReference>
<dbReference type="HAMAP" id="MF_01321">
    <property type="entry name" value="RNApol_bact_RpoB"/>
    <property type="match status" value="1"/>
</dbReference>
<dbReference type="InterPro" id="IPR019462">
    <property type="entry name" value="DNA-dir_RNA_pol_bsu_external_1"/>
</dbReference>
<dbReference type="PANTHER" id="PTHR20856">
    <property type="entry name" value="DNA-DIRECTED RNA POLYMERASE I SUBUNIT 2"/>
    <property type="match status" value="1"/>
</dbReference>
<evidence type="ECO:0000313" key="16">
    <source>
        <dbReference type="EMBL" id="SHI28709.1"/>
    </source>
</evidence>
<dbReference type="InterPro" id="IPR037034">
    <property type="entry name" value="RNA_pol_Rpb2_2_sf"/>
</dbReference>
<dbReference type="InterPro" id="IPR014724">
    <property type="entry name" value="RNA_pol_RPB2_OB-fold"/>
</dbReference>
<dbReference type="InterPro" id="IPR042107">
    <property type="entry name" value="DNA-dir_RNA_pol_bsu_ext_1_sf"/>
</dbReference>
<name>A0A1M5ZXE9_9GAMM</name>
<evidence type="ECO:0000256" key="9">
    <source>
        <dbReference type="SAM" id="Coils"/>
    </source>
</evidence>
<dbReference type="Gene3D" id="2.30.150.10">
    <property type="entry name" value="DNA-directed RNA polymerase, beta subunit, external 1 domain"/>
    <property type="match status" value="1"/>
</dbReference>
<evidence type="ECO:0000256" key="4">
    <source>
        <dbReference type="ARBA" id="ARBA00023163"/>
    </source>
</evidence>
<evidence type="ECO:0000256" key="7">
    <source>
        <dbReference type="RuleBase" id="RU000434"/>
    </source>
</evidence>
<comment type="subunit">
    <text evidence="6 8">The RNAP catalytic core consists of 2 alpha, 1 beta, 1 beta' and 1 omega subunit. When a sigma factor is associated with the core the holoenzyme is formed, which can initiate transcription.</text>
</comment>
<dbReference type="Pfam" id="PF10385">
    <property type="entry name" value="RNA_pol_Rpb2_45"/>
    <property type="match status" value="1"/>
</dbReference>
<evidence type="ECO:0000256" key="8">
    <source>
        <dbReference type="RuleBase" id="RU363031"/>
    </source>
</evidence>
<dbReference type="Pfam" id="PF04565">
    <property type="entry name" value="RNA_pol_Rpb2_3"/>
    <property type="match status" value="1"/>
</dbReference>
<keyword evidence="17" id="KW-1185">Reference proteome</keyword>
<dbReference type="FunFam" id="2.40.270.10:FF:000004">
    <property type="entry name" value="DNA-directed RNA polymerase subunit beta"/>
    <property type="match status" value="1"/>
</dbReference>
<evidence type="ECO:0000259" key="15">
    <source>
        <dbReference type="Pfam" id="PF10385"/>
    </source>
</evidence>
<keyword evidence="4 6" id="KW-0804">Transcription</keyword>
<comment type="catalytic activity">
    <reaction evidence="5 6 8">
        <text>RNA(n) + a ribonucleoside 5'-triphosphate = RNA(n+1) + diphosphate</text>
        <dbReference type="Rhea" id="RHEA:21248"/>
        <dbReference type="Rhea" id="RHEA-COMP:14527"/>
        <dbReference type="Rhea" id="RHEA-COMP:17342"/>
        <dbReference type="ChEBI" id="CHEBI:33019"/>
        <dbReference type="ChEBI" id="CHEBI:61557"/>
        <dbReference type="ChEBI" id="CHEBI:140395"/>
        <dbReference type="EC" id="2.7.7.6"/>
    </reaction>
</comment>
<dbReference type="InterPro" id="IPR007121">
    <property type="entry name" value="RNA_pol_bsu_CS"/>
</dbReference>
<dbReference type="Proteomes" id="UP000184268">
    <property type="component" value="Unassembled WGS sequence"/>
</dbReference>
<dbReference type="NCBIfam" id="TIGR02013">
    <property type="entry name" value="rpoB"/>
    <property type="match status" value="1"/>
</dbReference>
<dbReference type="InterPro" id="IPR007120">
    <property type="entry name" value="DNA-dir_RNAP_su2_dom"/>
</dbReference>
<feature type="domain" description="DNA-directed RNA polymerase beta subunit external 1" evidence="15">
    <location>
        <begin position="591"/>
        <end position="656"/>
    </location>
</feature>
<dbReference type="FunFam" id="2.40.50.100:FF:000006">
    <property type="entry name" value="DNA-directed RNA polymerase subunit beta"/>
    <property type="match status" value="1"/>
</dbReference>
<evidence type="ECO:0000256" key="6">
    <source>
        <dbReference type="HAMAP-Rule" id="MF_01321"/>
    </source>
</evidence>
<dbReference type="GO" id="GO:0003677">
    <property type="term" value="F:DNA binding"/>
    <property type="evidence" value="ECO:0007669"/>
    <property type="project" value="UniProtKB-UniRule"/>
</dbReference>
<reference evidence="17" key="1">
    <citation type="submission" date="2016-11" db="EMBL/GenBank/DDBJ databases">
        <authorList>
            <person name="Varghese N."/>
            <person name="Submissions S."/>
        </authorList>
    </citation>
    <scope>NUCLEOTIDE SEQUENCE [LARGE SCALE GENOMIC DNA]</scope>
    <source>
        <strain evidence="17">DSM 16917</strain>
    </source>
</reference>
<dbReference type="InterPro" id="IPR010243">
    <property type="entry name" value="RNA_pol_bsu_bac"/>
</dbReference>
<dbReference type="FunFam" id="2.40.50.150:FF:000001">
    <property type="entry name" value="DNA-directed RNA polymerase subunit beta"/>
    <property type="match status" value="1"/>
</dbReference>
<dbReference type="STRING" id="299255.SAMN02745129_0595"/>
<organism evidence="16 17">
    <name type="scientific">Ferrimonas marina</name>
    <dbReference type="NCBI Taxonomy" id="299255"/>
    <lineage>
        <taxon>Bacteria</taxon>
        <taxon>Pseudomonadati</taxon>
        <taxon>Pseudomonadota</taxon>
        <taxon>Gammaproteobacteria</taxon>
        <taxon>Alteromonadales</taxon>
        <taxon>Ferrimonadaceae</taxon>
        <taxon>Ferrimonas</taxon>
    </lineage>
</organism>
<dbReference type="Gene3D" id="2.40.50.100">
    <property type="match status" value="1"/>
</dbReference>
<dbReference type="InterPro" id="IPR007644">
    <property type="entry name" value="RNA_pol_bsu_protrusion"/>
</dbReference>
<dbReference type="InterPro" id="IPR037033">
    <property type="entry name" value="DNA-dir_RNAP_su2_hyb_sf"/>
</dbReference>
<dbReference type="Pfam" id="PF04560">
    <property type="entry name" value="RNA_pol_Rpb2_7"/>
    <property type="match status" value="1"/>
</dbReference>
<evidence type="ECO:0000256" key="3">
    <source>
        <dbReference type="ARBA" id="ARBA00022695"/>
    </source>
</evidence>
<dbReference type="Pfam" id="PF00562">
    <property type="entry name" value="RNA_pol_Rpb2_6"/>
    <property type="match status" value="1"/>
</dbReference>
<feature type="domain" description="RNA polymerase beta subunit protrusion" evidence="13">
    <location>
        <begin position="27"/>
        <end position="499"/>
    </location>
</feature>
<evidence type="ECO:0000259" key="11">
    <source>
        <dbReference type="Pfam" id="PF04560"/>
    </source>
</evidence>
<dbReference type="NCBIfam" id="NF001616">
    <property type="entry name" value="PRK00405.1"/>
    <property type="match status" value="1"/>
</dbReference>
<keyword evidence="3 6" id="KW-0548">Nucleotidyltransferase</keyword>
<dbReference type="Pfam" id="PF04563">
    <property type="entry name" value="RNA_pol_Rpb2_1"/>
    <property type="match status" value="1"/>
</dbReference>
<dbReference type="Gene3D" id="2.40.270.10">
    <property type="entry name" value="DNA-directed RNA polymerase, subunit 2, domain 6"/>
    <property type="match status" value="1"/>
</dbReference>
<feature type="domain" description="RNA polymerase Rpb2" evidence="12">
    <location>
        <begin position="353"/>
        <end position="454"/>
    </location>
</feature>
<comment type="function">
    <text evidence="6 8">DNA-dependent RNA polymerase catalyzes the transcription of DNA into RNA using the four ribonucleoside triphosphates as substrates.</text>
</comment>
<evidence type="ECO:0000313" key="17">
    <source>
        <dbReference type="Proteomes" id="UP000184268"/>
    </source>
</evidence>
<feature type="domain" description="RNA polymerase Rpb2" evidence="11">
    <location>
        <begin position="1265"/>
        <end position="1339"/>
    </location>
</feature>